<keyword evidence="4" id="KW-1185">Reference proteome</keyword>
<dbReference type="OMA" id="CEDWSMS"/>
<protein>
    <recommendedName>
        <fullName evidence="2">Methyltransferase domain-containing protein</fullName>
    </recommendedName>
</protein>
<feature type="compositionally biased region" description="Low complexity" evidence="1">
    <location>
        <begin position="13"/>
        <end position="30"/>
    </location>
</feature>
<evidence type="ECO:0000313" key="4">
    <source>
        <dbReference type="Proteomes" id="UP000078561"/>
    </source>
</evidence>
<name>A0A163MQC8_ABSGL</name>
<dbReference type="InterPro" id="IPR041698">
    <property type="entry name" value="Methyltransf_25"/>
</dbReference>
<dbReference type="PANTHER" id="PTHR43591">
    <property type="entry name" value="METHYLTRANSFERASE"/>
    <property type="match status" value="1"/>
</dbReference>
<dbReference type="EMBL" id="LT554760">
    <property type="protein sequence ID" value="SAM07531.1"/>
    <property type="molecule type" value="Genomic_DNA"/>
</dbReference>
<dbReference type="PANTHER" id="PTHR43591:SF24">
    <property type="entry name" value="2-METHOXY-6-POLYPRENYL-1,4-BENZOQUINOL METHYLASE, MITOCHONDRIAL"/>
    <property type="match status" value="1"/>
</dbReference>
<reference evidence="3" key="1">
    <citation type="submission" date="2016-04" db="EMBL/GenBank/DDBJ databases">
        <authorList>
            <person name="Evans L.H."/>
            <person name="Alamgir A."/>
            <person name="Owens N."/>
            <person name="Weber N.D."/>
            <person name="Virtaneva K."/>
            <person name="Barbian K."/>
            <person name="Babar A."/>
            <person name="Rosenke K."/>
        </authorList>
    </citation>
    <scope>NUCLEOTIDE SEQUENCE [LARGE SCALE GENOMIC DNA]</scope>
    <source>
        <strain evidence="3">CBS 101.48</strain>
    </source>
</reference>
<dbReference type="CDD" id="cd02440">
    <property type="entry name" value="AdoMet_MTases"/>
    <property type="match status" value="1"/>
</dbReference>
<accession>A0A163MQC8</accession>
<dbReference type="InParanoid" id="A0A163MQC8"/>
<organism evidence="3">
    <name type="scientific">Absidia glauca</name>
    <name type="common">Pin mould</name>
    <dbReference type="NCBI Taxonomy" id="4829"/>
    <lineage>
        <taxon>Eukaryota</taxon>
        <taxon>Fungi</taxon>
        <taxon>Fungi incertae sedis</taxon>
        <taxon>Mucoromycota</taxon>
        <taxon>Mucoromycotina</taxon>
        <taxon>Mucoromycetes</taxon>
        <taxon>Mucorales</taxon>
        <taxon>Cunninghamellaceae</taxon>
        <taxon>Absidia</taxon>
    </lineage>
</organism>
<evidence type="ECO:0000313" key="3">
    <source>
        <dbReference type="EMBL" id="SAM07531.1"/>
    </source>
</evidence>
<feature type="domain" description="Methyltransferase" evidence="2">
    <location>
        <begin position="120"/>
        <end position="210"/>
    </location>
</feature>
<dbReference type="GO" id="GO:0008168">
    <property type="term" value="F:methyltransferase activity"/>
    <property type="evidence" value="ECO:0007669"/>
    <property type="project" value="TreeGrafter"/>
</dbReference>
<evidence type="ECO:0000256" key="1">
    <source>
        <dbReference type="SAM" id="MobiDB-lite"/>
    </source>
</evidence>
<dbReference type="SUPFAM" id="SSF53335">
    <property type="entry name" value="S-adenosyl-L-methionine-dependent methyltransferases"/>
    <property type="match status" value="1"/>
</dbReference>
<feature type="region of interest" description="Disordered" evidence="1">
    <location>
        <begin position="1"/>
        <end position="48"/>
    </location>
</feature>
<dbReference type="Gene3D" id="3.40.50.150">
    <property type="entry name" value="Vaccinia Virus protein VP39"/>
    <property type="match status" value="1"/>
</dbReference>
<dbReference type="AlphaFoldDB" id="A0A163MQC8"/>
<dbReference type="Pfam" id="PF13649">
    <property type="entry name" value="Methyltransf_25"/>
    <property type="match status" value="1"/>
</dbReference>
<evidence type="ECO:0000259" key="2">
    <source>
        <dbReference type="Pfam" id="PF13649"/>
    </source>
</evidence>
<feature type="compositionally biased region" description="Polar residues" evidence="1">
    <location>
        <begin position="31"/>
        <end position="41"/>
    </location>
</feature>
<dbReference type="STRING" id="4829.A0A163MQC8"/>
<proteinExistence type="predicted"/>
<sequence length="359" mass="40850">MIPFTSYFRKPKTATSPTTSKPATPSKTSSQSNGSITSEYKSQYPPHQSEDIVTEAKFPKLGYEYIDGRHFKHQPGIPRIIPCDDEETERQQVIHLLHKYLFGTYLNAPVDETLKQGGRVLEICCGPAYWTKEVAKLYPRSEFFAIDDILYPITNPPLNCHFRITDYTNDLPFEDDSFDLVVQHEARFKHTKSTWEKVVREAIRITKPGGYIEFIESGPEINDIGPNLSLWLMRVSVSMQTRQMINKVGLELEELFAGTNLVTIHESIHRSAPIGWLGRVGDLTLDCLQRFSDALKPRLCEDWSISAAKYDAHFKSVLPECQEFKSWTNFYCVVARKNDGSTLPITTNDGSDTDDSSHT</sequence>
<dbReference type="InterPro" id="IPR029063">
    <property type="entry name" value="SAM-dependent_MTases_sf"/>
</dbReference>
<dbReference type="OrthoDB" id="2013972at2759"/>
<gene>
    <name evidence="3" type="primary">ABSGL_13174.1 scaffold 13659</name>
</gene>
<dbReference type="Proteomes" id="UP000078561">
    <property type="component" value="Unassembled WGS sequence"/>
</dbReference>